<evidence type="ECO:0000256" key="4">
    <source>
        <dbReference type="ARBA" id="ARBA00023054"/>
    </source>
</evidence>
<dbReference type="EMBL" id="JBJKFK010000173">
    <property type="protein sequence ID" value="KAL3319067.1"/>
    <property type="molecule type" value="Genomic_DNA"/>
</dbReference>
<keyword evidence="2" id="KW-0812">Transmembrane</keyword>
<protein>
    <recommendedName>
        <fullName evidence="6">SUN domain-containing protein</fullName>
    </recommendedName>
</protein>
<sequence>MRLEFIKIVEQIPPSNPVQADLSELDLAIAKAIERYDADKTGLADYALGSAGASVVSIRCTETYTGGAATFRFFGIPLASFANSPATVLQPGTLPGHCWAFKGSQGSVIIKLAVPVHVTSVSVEHIARRLVYSNRLDSAPRDFRVLALPTPDTDQDDASVVNLGNFSFDAMGPSIQFFTTVEKAPLKVRYLEFQFLNNHGHPSYTCIYRLRVHGNFHEL</sequence>
<evidence type="ECO:0000256" key="5">
    <source>
        <dbReference type="ARBA" id="ARBA00023136"/>
    </source>
</evidence>
<comment type="caution">
    <text evidence="7">The sequence shown here is derived from an EMBL/GenBank/DDBJ whole genome shotgun (WGS) entry which is preliminary data.</text>
</comment>
<dbReference type="Proteomes" id="UP001626550">
    <property type="component" value="Unassembled WGS sequence"/>
</dbReference>
<organism evidence="7 8">
    <name type="scientific">Cichlidogyrus casuarinus</name>
    <dbReference type="NCBI Taxonomy" id="1844966"/>
    <lineage>
        <taxon>Eukaryota</taxon>
        <taxon>Metazoa</taxon>
        <taxon>Spiralia</taxon>
        <taxon>Lophotrochozoa</taxon>
        <taxon>Platyhelminthes</taxon>
        <taxon>Monogenea</taxon>
        <taxon>Monopisthocotylea</taxon>
        <taxon>Dactylogyridea</taxon>
        <taxon>Ancyrocephalidae</taxon>
        <taxon>Cichlidogyrus</taxon>
    </lineage>
</organism>
<dbReference type="Pfam" id="PF07738">
    <property type="entry name" value="Sad1_UNC"/>
    <property type="match status" value="1"/>
</dbReference>
<reference evidence="7 8" key="1">
    <citation type="submission" date="2024-11" db="EMBL/GenBank/DDBJ databases">
        <title>Adaptive evolution of stress response genes in parasites aligns with host niche diversity.</title>
        <authorList>
            <person name="Hahn C."/>
            <person name="Resl P."/>
        </authorList>
    </citation>
    <scope>NUCLEOTIDE SEQUENCE [LARGE SCALE GENOMIC DNA]</scope>
    <source>
        <strain evidence="7">EGGRZ-B1_66</strain>
        <tissue evidence="7">Body</tissue>
    </source>
</reference>
<dbReference type="FunFam" id="2.60.120.260:FF:000009">
    <property type="entry name" value="SUN domain-containing protein 1 isoform X1"/>
    <property type="match status" value="1"/>
</dbReference>
<keyword evidence="4" id="KW-0175">Coiled coil</keyword>
<dbReference type="PROSITE" id="PS51469">
    <property type="entry name" value="SUN"/>
    <property type="match status" value="1"/>
</dbReference>
<evidence type="ECO:0000256" key="1">
    <source>
        <dbReference type="ARBA" id="ARBA00004370"/>
    </source>
</evidence>
<dbReference type="PANTHER" id="PTHR12911">
    <property type="entry name" value="SAD1/UNC-84-LIKE PROTEIN-RELATED"/>
    <property type="match status" value="1"/>
</dbReference>
<proteinExistence type="predicted"/>
<dbReference type="InterPro" id="IPR045119">
    <property type="entry name" value="SUN1-5"/>
</dbReference>
<dbReference type="PANTHER" id="PTHR12911:SF8">
    <property type="entry name" value="KLAROID PROTEIN-RELATED"/>
    <property type="match status" value="1"/>
</dbReference>
<keyword evidence="5" id="KW-0472">Membrane</keyword>
<dbReference type="InterPro" id="IPR012919">
    <property type="entry name" value="SUN_dom"/>
</dbReference>
<dbReference type="GO" id="GO:0016020">
    <property type="term" value="C:membrane"/>
    <property type="evidence" value="ECO:0007669"/>
    <property type="project" value="UniProtKB-SubCell"/>
</dbReference>
<evidence type="ECO:0000259" key="6">
    <source>
        <dbReference type="PROSITE" id="PS51469"/>
    </source>
</evidence>
<dbReference type="AlphaFoldDB" id="A0ABD2QHR3"/>
<keyword evidence="3" id="KW-1133">Transmembrane helix</keyword>
<evidence type="ECO:0000313" key="7">
    <source>
        <dbReference type="EMBL" id="KAL3319067.1"/>
    </source>
</evidence>
<keyword evidence="8" id="KW-1185">Reference proteome</keyword>
<comment type="subcellular location">
    <subcellularLocation>
        <location evidence="1">Membrane</location>
    </subcellularLocation>
</comment>
<dbReference type="GO" id="GO:0005635">
    <property type="term" value="C:nuclear envelope"/>
    <property type="evidence" value="ECO:0007669"/>
    <property type="project" value="UniProtKB-ARBA"/>
</dbReference>
<name>A0ABD2QHR3_9PLAT</name>
<gene>
    <name evidence="7" type="ORF">Ciccas_002264</name>
</gene>
<evidence type="ECO:0000313" key="8">
    <source>
        <dbReference type="Proteomes" id="UP001626550"/>
    </source>
</evidence>
<evidence type="ECO:0000256" key="2">
    <source>
        <dbReference type="ARBA" id="ARBA00022692"/>
    </source>
</evidence>
<dbReference type="Gene3D" id="2.60.120.260">
    <property type="entry name" value="Galactose-binding domain-like"/>
    <property type="match status" value="1"/>
</dbReference>
<accession>A0ABD2QHR3</accession>
<feature type="domain" description="SUN" evidence="6">
    <location>
        <begin position="52"/>
        <end position="217"/>
    </location>
</feature>
<evidence type="ECO:0000256" key="3">
    <source>
        <dbReference type="ARBA" id="ARBA00022989"/>
    </source>
</evidence>